<proteinExistence type="inferred from homology"/>
<evidence type="ECO:0000256" key="8">
    <source>
        <dbReference type="SAM" id="MobiDB-lite"/>
    </source>
</evidence>
<dbReference type="InterPro" id="IPR001525">
    <property type="entry name" value="C5_MeTfrase"/>
</dbReference>
<feature type="active site" evidence="5">
    <location>
        <position position="128"/>
    </location>
</feature>
<dbReference type="GO" id="GO:0003886">
    <property type="term" value="F:DNA (cytosine-5-)-methyltransferase activity"/>
    <property type="evidence" value="ECO:0007669"/>
    <property type="project" value="UniProtKB-EC"/>
</dbReference>
<dbReference type="PROSITE" id="PS00094">
    <property type="entry name" value="C5_MTASE_1"/>
    <property type="match status" value="1"/>
</dbReference>
<dbReference type="InterPro" id="IPR018117">
    <property type="entry name" value="C5_DNA_meth_AS"/>
</dbReference>
<dbReference type="PRINTS" id="PR00105">
    <property type="entry name" value="C5METTRFRASE"/>
</dbReference>
<evidence type="ECO:0000313" key="10">
    <source>
        <dbReference type="Proteomes" id="UP001595803"/>
    </source>
</evidence>
<protein>
    <recommendedName>
        <fullName evidence="7">Cytosine-specific methyltransferase</fullName>
        <ecNumber evidence="7">2.1.1.37</ecNumber>
    </recommendedName>
</protein>
<comment type="similarity">
    <text evidence="5 6">Belongs to the class I-like SAM-binding methyltransferase superfamily. C5-methyltransferase family.</text>
</comment>
<keyword evidence="3 5" id="KW-0949">S-adenosyl-L-methionine</keyword>
<reference evidence="10" key="1">
    <citation type="journal article" date="2019" name="Int. J. Syst. Evol. Microbiol.">
        <title>The Global Catalogue of Microorganisms (GCM) 10K type strain sequencing project: providing services to taxonomists for standard genome sequencing and annotation.</title>
        <authorList>
            <consortium name="The Broad Institute Genomics Platform"/>
            <consortium name="The Broad Institute Genome Sequencing Center for Infectious Disease"/>
            <person name="Wu L."/>
            <person name="Ma J."/>
        </authorList>
    </citation>
    <scope>NUCLEOTIDE SEQUENCE [LARGE SCALE GENOMIC DNA]</scope>
    <source>
        <strain evidence="10">CCTCC AB 2017081</strain>
    </source>
</reference>
<gene>
    <name evidence="9" type="ORF">ACFOSB_11530</name>
</gene>
<name>A0ABV7ZB08_9DEIO</name>
<evidence type="ECO:0000256" key="3">
    <source>
        <dbReference type="ARBA" id="ARBA00022691"/>
    </source>
</evidence>
<evidence type="ECO:0000256" key="2">
    <source>
        <dbReference type="ARBA" id="ARBA00022679"/>
    </source>
</evidence>
<dbReference type="PROSITE" id="PS51679">
    <property type="entry name" value="SAM_MT_C5"/>
    <property type="match status" value="1"/>
</dbReference>
<keyword evidence="2 5" id="KW-0808">Transferase</keyword>
<dbReference type="InterPro" id="IPR029063">
    <property type="entry name" value="SAM-dependent_MTases_sf"/>
</dbReference>
<keyword evidence="10" id="KW-1185">Reference proteome</keyword>
<sequence>MTSSGQISQAEPERPPAPRSAALRRPHPYPALLAQAWHDAHRPPAPEAPTVISTFAGRGGSTTGYRMAGYRELLAVEWDAHAAETLRLNHPELDVYHGDIAALSVDEALRRTGLDVGELDLLDGSPPCQGFSLMGNRQLDDPRNGLFREYVRLLDGLQPRAFVMENVTGMGRGIMRGVYAEVLEALRGAGPGYRTISGILNAAAFGVPQLRERLIVIGLRTDLERDPTLPAPETRTPITVRQALADLETGPDGYQISAKYLPVFSRIAPGQDYADLHPKNHLFSNRKIHPDRASFTVVKTVGVSRDGHANTGLYHWRWPRLMTIPELKRLGSFPDAYRFAESGDAVRDFTLAWAGIGNSVPPLMARGIARHVRTLLA</sequence>
<dbReference type="PANTHER" id="PTHR10629">
    <property type="entry name" value="CYTOSINE-SPECIFIC METHYLTRANSFERASE"/>
    <property type="match status" value="1"/>
</dbReference>
<evidence type="ECO:0000256" key="7">
    <source>
        <dbReference type="RuleBase" id="RU000417"/>
    </source>
</evidence>
<comment type="caution">
    <text evidence="9">The sequence shown here is derived from an EMBL/GenBank/DDBJ whole genome shotgun (WGS) entry which is preliminary data.</text>
</comment>
<dbReference type="EMBL" id="JBHRZG010000011">
    <property type="protein sequence ID" value="MFC3833488.1"/>
    <property type="molecule type" value="Genomic_DNA"/>
</dbReference>
<dbReference type="Gene3D" id="3.90.120.10">
    <property type="entry name" value="DNA Methylase, subunit A, domain 2"/>
    <property type="match status" value="1"/>
</dbReference>
<dbReference type="SUPFAM" id="SSF53335">
    <property type="entry name" value="S-adenosyl-L-methionine-dependent methyltransferases"/>
    <property type="match status" value="1"/>
</dbReference>
<keyword evidence="1 5" id="KW-0489">Methyltransferase</keyword>
<dbReference type="GO" id="GO:0032259">
    <property type="term" value="P:methylation"/>
    <property type="evidence" value="ECO:0007669"/>
    <property type="project" value="UniProtKB-KW"/>
</dbReference>
<dbReference type="Gene3D" id="3.40.50.150">
    <property type="entry name" value="Vaccinia Virus protein VP39"/>
    <property type="match status" value="1"/>
</dbReference>
<dbReference type="InterPro" id="IPR050390">
    <property type="entry name" value="C5-Methyltransferase"/>
</dbReference>
<dbReference type="NCBIfam" id="TIGR00675">
    <property type="entry name" value="dcm"/>
    <property type="match status" value="1"/>
</dbReference>
<evidence type="ECO:0000256" key="5">
    <source>
        <dbReference type="PROSITE-ProRule" id="PRU01016"/>
    </source>
</evidence>
<evidence type="ECO:0000256" key="4">
    <source>
        <dbReference type="ARBA" id="ARBA00022747"/>
    </source>
</evidence>
<dbReference type="RefSeq" id="WP_380102092.1">
    <property type="nucleotide sequence ID" value="NZ_JBHRZG010000011.1"/>
</dbReference>
<dbReference type="PANTHER" id="PTHR10629:SF52">
    <property type="entry name" value="DNA (CYTOSINE-5)-METHYLTRANSFERASE 1"/>
    <property type="match status" value="1"/>
</dbReference>
<evidence type="ECO:0000256" key="6">
    <source>
        <dbReference type="RuleBase" id="RU000416"/>
    </source>
</evidence>
<dbReference type="EC" id="2.1.1.37" evidence="7"/>
<feature type="region of interest" description="Disordered" evidence="8">
    <location>
        <begin position="1"/>
        <end position="24"/>
    </location>
</feature>
<dbReference type="Proteomes" id="UP001595803">
    <property type="component" value="Unassembled WGS sequence"/>
</dbReference>
<accession>A0ABV7ZB08</accession>
<evidence type="ECO:0000256" key="1">
    <source>
        <dbReference type="ARBA" id="ARBA00022603"/>
    </source>
</evidence>
<comment type="catalytic activity">
    <reaction evidence="7">
        <text>a 2'-deoxycytidine in DNA + S-adenosyl-L-methionine = a 5-methyl-2'-deoxycytidine in DNA + S-adenosyl-L-homocysteine + H(+)</text>
        <dbReference type="Rhea" id="RHEA:13681"/>
        <dbReference type="Rhea" id="RHEA-COMP:11369"/>
        <dbReference type="Rhea" id="RHEA-COMP:11370"/>
        <dbReference type="ChEBI" id="CHEBI:15378"/>
        <dbReference type="ChEBI" id="CHEBI:57856"/>
        <dbReference type="ChEBI" id="CHEBI:59789"/>
        <dbReference type="ChEBI" id="CHEBI:85452"/>
        <dbReference type="ChEBI" id="CHEBI:85454"/>
        <dbReference type="EC" id="2.1.1.37"/>
    </reaction>
</comment>
<organism evidence="9 10">
    <name type="scientific">Deinococcus rufus</name>
    <dbReference type="NCBI Taxonomy" id="2136097"/>
    <lineage>
        <taxon>Bacteria</taxon>
        <taxon>Thermotogati</taxon>
        <taxon>Deinococcota</taxon>
        <taxon>Deinococci</taxon>
        <taxon>Deinococcales</taxon>
        <taxon>Deinococcaceae</taxon>
        <taxon>Deinococcus</taxon>
    </lineage>
</organism>
<dbReference type="Pfam" id="PF00145">
    <property type="entry name" value="DNA_methylase"/>
    <property type="match status" value="1"/>
</dbReference>
<keyword evidence="4" id="KW-0680">Restriction system</keyword>
<evidence type="ECO:0000313" key="9">
    <source>
        <dbReference type="EMBL" id="MFC3833488.1"/>
    </source>
</evidence>